<reference evidence="2 3" key="1">
    <citation type="submission" date="2018-03" db="EMBL/GenBank/DDBJ databases">
        <title>Whole genome analyses suggest that Burkholderia sensu lato contains two further novel genera in the rhizoxinica-symbiotica group Mycetohabitans gen. nov., and Trinickia gen. nov.: implications for the evolution of diazotrophy and nodulation in the Burkholderiaceae.</title>
        <authorList>
            <person name="Estrada De Los Santos P."/>
            <person name="Palmer M."/>
            <person name="Chavez-Ramirez B."/>
            <person name="Steenkamp E.T."/>
            <person name="Hirsch A.M."/>
            <person name="Manyaka P."/>
            <person name="Maluk M."/>
            <person name="Lafos M."/>
            <person name="Crook M."/>
            <person name="Gross E."/>
            <person name="Simon M.F."/>
            <person name="Bueno Dos Reis Junior F."/>
            <person name="Poole P.S."/>
            <person name="Venter S.N."/>
            <person name="James E.K."/>
        </authorList>
    </citation>
    <scope>NUCLEOTIDE SEQUENCE [LARGE SCALE GENOMIC DNA]</scope>
    <source>
        <strain evidence="2 3">JPY-366</strain>
    </source>
</reference>
<evidence type="ECO:0000313" key="3">
    <source>
        <dbReference type="Proteomes" id="UP000240638"/>
    </source>
</evidence>
<gene>
    <name evidence="2" type="ORF">C9I57_06930</name>
</gene>
<feature type="region of interest" description="Disordered" evidence="1">
    <location>
        <begin position="61"/>
        <end position="82"/>
    </location>
</feature>
<proteinExistence type="predicted"/>
<protein>
    <submittedName>
        <fullName evidence="2">Uncharacterized protein</fullName>
    </submittedName>
</protein>
<evidence type="ECO:0000313" key="2">
    <source>
        <dbReference type="EMBL" id="PTB21387.1"/>
    </source>
</evidence>
<comment type="caution">
    <text evidence="2">The sequence shown here is derived from an EMBL/GenBank/DDBJ whole genome shotgun (WGS) entry which is preliminary data.</text>
</comment>
<evidence type="ECO:0000256" key="1">
    <source>
        <dbReference type="SAM" id="MobiDB-lite"/>
    </source>
</evidence>
<name>A0A2T3XXZ7_9BURK</name>
<feature type="compositionally biased region" description="Basic residues" evidence="1">
    <location>
        <begin position="68"/>
        <end position="82"/>
    </location>
</feature>
<dbReference type="EMBL" id="PYUC01000003">
    <property type="protein sequence ID" value="PTB21387.1"/>
    <property type="molecule type" value="Genomic_DNA"/>
</dbReference>
<organism evidence="2 3">
    <name type="scientific">Trinickia symbiotica</name>
    <dbReference type="NCBI Taxonomy" id="863227"/>
    <lineage>
        <taxon>Bacteria</taxon>
        <taxon>Pseudomonadati</taxon>
        <taxon>Pseudomonadota</taxon>
        <taxon>Betaproteobacteria</taxon>
        <taxon>Burkholderiales</taxon>
        <taxon>Burkholderiaceae</taxon>
        <taxon>Trinickia</taxon>
    </lineage>
</organism>
<dbReference type="Proteomes" id="UP000240638">
    <property type="component" value="Unassembled WGS sequence"/>
</dbReference>
<accession>A0A2T3XXZ7</accession>
<dbReference type="AlphaFoldDB" id="A0A2T3XXZ7"/>
<sequence>MANRPRAPFAFSESPALLEPESSLRTIFPNKKRFGYCRYSGTDNRANVAFFWGTAHRHCHRERDLRTRSGRRPRAPRVAKPQ</sequence>